<dbReference type="EMBL" id="JAGBKN010000012">
    <property type="protein sequence ID" value="MBO1517079.1"/>
    <property type="molecule type" value="Genomic_DNA"/>
</dbReference>
<feature type="compositionally biased region" description="Basic and acidic residues" evidence="1">
    <location>
        <begin position="35"/>
        <end position="48"/>
    </location>
</feature>
<keyword evidence="3" id="KW-1185">Reference proteome</keyword>
<comment type="caution">
    <text evidence="2">The sequence shown here is derived from an EMBL/GenBank/DDBJ whole genome shotgun (WGS) entry which is preliminary data.</text>
</comment>
<proteinExistence type="predicted"/>
<dbReference type="RefSeq" id="WP_172953119.1">
    <property type="nucleotide sequence ID" value="NZ_JAGBKN010000012.1"/>
</dbReference>
<organism evidence="2 3">
    <name type="scientific">Psychrobacter halodurans</name>
    <dbReference type="NCBI Taxonomy" id="2818439"/>
    <lineage>
        <taxon>Bacteria</taxon>
        <taxon>Pseudomonadati</taxon>
        <taxon>Pseudomonadota</taxon>
        <taxon>Gammaproteobacteria</taxon>
        <taxon>Moraxellales</taxon>
        <taxon>Moraxellaceae</taxon>
        <taxon>Psychrobacter</taxon>
    </lineage>
</organism>
<gene>
    <name evidence="2" type="ORF">J3491_06990</name>
</gene>
<reference evidence="2 3" key="1">
    <citation type="submission" date="2021-03" db="EMBL/GenBank/DDBJ databases">
        <authorList>
            <person name="Shang D.-D."/>
            <person name="Du Z.-J."/>
            <person name="Chen G.-J."/>
        </authorList>
    </citation>
    <scope>NUCLEOTIDE SEQUENCE [LARGE SCALE GENOMIC DNA]</scope>
    <source>
        <strain evidence="2 3">F2608</strain>
    </source>
</reference>
<evidence type="ECO:0000313" key="3">
    <source>
        <dbReference type="Proteomes" id="UP000664161"/>
    </source>
</evidence>
<evidence type="ECO:0000313" key="2">
    <source>
        <dbReference type="EMBL" id="MBO1517079.1"/>
    </source>
</evidence>
<protein>
    <submittedName>
        <fullName evidence="2">Uncharacterized protein</fullName>
    </submittedName>
</protein>
<dbReference type="AlphaFoldDB" id="A0AAW4IV91"/>
<dbReference type="Proteomes" id="UP000664161">
    <property type="component" value="Unassembled WGS sequence"/>
</dbReference>
<accession>A0AAW4IV91</accession>
<name>A0AAW4IV91_9GAMM</name>
<feature type="region of interest" description="Disordered" evidence="1">
    <location>
        <begin position="29"/>
        <end position="48"/>
    </location>
</feature>
<sequence length="48" mass="5349">MISPYNITVQRLSVLTIAILPLQHNSQHSHSIVIHRNEQHAATHEGGV</sequence>
<evidence type="ECO:0000256" key="1">
    <source>
        <dbReference type="SAM" id="MobiDB-lite"/>
    </source>
</evidence>